<dbReference type="Gene3D" id="1.10.287.110">
    <property type="entry name" value="DnaJ domain"/>
    <property type="match status" value="1"/>
</dbReference>
<keyword evidence="5" id="KW-0143">Chaperone</keyword>
<feature type="domain" description="CR-type" evidence="9">
    <location>
        <begin position="122"/>
        <end position="203"/>
    </location>
</feature>
<dbReference type="GO" id="GO:0006457">
    <property type="term" value="P:protein folding"/>
    <property type="evidence" value="ECO:0007669"/>
    <property type="project" value="InterPro"/>
</dbReference>
<gene>
    <name evidence="10" type="ORF">FGO68_gene12120</name>
</gene>
<dbReference type="PROSITE" id="PS50076">
    <property type="entry name" value="DNAJ_2"/>
    <property type="match status" value="1"/>
</dbReference>
<dbReference type="Pfam" id="PF01556">
    <property type="entry name" value="DnaJ_C"/>
    <property type="match status" value="1"/>
</dbReference>
<dbReference type="HAMAP" id="MF_01152">
    <property type="entry name" value="DnaJ"/>
    <property type="match status" value="1"/>
</dbReference>
<evidence type="ECO:0000256" key="5">
    <source>
        <dbReference type="ARBA" id="ARBA00023186"/>
    </source>
</evidence>
<dbReference type="Proteomes" id="UP000785679">
    <property type="component" value="Unassembled WGS sequence"/>
</dbReference>
<dbReference type="GO" id="GO:0008270">
    <property type="term" value="F:zinc ion binding"/>
    <property type="evidence" value="ECO:0007669"/>
    <property type="project" value="UniProtKB-KW"/>
</dbReference>
<comment type="caution">
    <text evidence="10">The sequence shown here is derived from an EMBL/GenBank/DDBJ whole genome shotgun (WGS) entry which is preliminary data.</text>
</comment>
<evidence type="ECO:0000259" key="9">
    <source>
        <dbReference type="PROSITE" id="PS51188"/>
    </source>
</evidence>
<sequence length="342" mass="38397">MAASSFLKCLLLTVLLALVSCEDYYQLLGVGKESNEGDIKRAFRKLSLKYHPDKNPGDEEASAKFKQINRAYEVLSDADKRQVYDQQGQEGLERLERGGDNRQKGPSARADVHVSLEELYLGTSRDMTIARNIYCPKCRGTGAKDGKTKQCPKCNGQGVVLQRVQMGMMQMQMQTACDRCGGRGSVTSQNCPHCQGHKVVNDKKTLTVQVEKGMKDGDEVVFEREAEQIPDMIPGDLIFTVKQRAHPRFKRVNDNLFVDLSVSLEEALLGFQKRVQHLDGHLVEIASQEVSQPFSWKIVKGEGMPKRNLYSEAGDLHAKVNIQFPKTLTDKQRQLIDQILPN</sequence>
<dbReference type="OrthoDB" id="550424at2759"/>
<dbReference type="EMBL" id="RRYP01012582">
    <property type="protein sequence ID" value="TNV77014.1"/>
    <property type="molecule type" value="Genomic_DNA"/>
</dbReference>
<dbReference type="InterPro" id="IPR001305">
    <property type="entry name" value="HSP_DnaJ_Cys-rich_dom"/>
</dbReference>
<dbReference type="InterPro" id="IPR044713">
    <property type="entry name" value="DNJA1/2-like"/>
</dbReference>
<name>A0A8J8SZW7_HALGN</name>
<dbReference type="CDD" id="cd06257">
    <property type="entry name" value="DnaJ"/>
    <property type="match status" value="1"/>
</dbReference>
<keyword evidence="7" id="KW-0732">Signal</keyword>
<keyword evidence="2" id="KW-0677">Repeat</keyword>
<dbReference type="SMART" id="SM00271">
    <property type="entry name" value="DnaJ"/>
    <property type="match status" value="1"/>
</dbReference>
<feature type="domain" description="J" evidence="8">
    <location>
        <begin position="23"/>
        <end position="88"/>
    </location>
</feature>
<dbReference type="SUPFAM" id="SSF57938">
    <property type="entry name" value="DnaJ/Hsp40 cysteine-rich domain"/>
    <property type="match status" value="1"/>
</dbReference>
<dbReference type="SUPFAM" id="SSF46565">
    <property type="entry name" value="Chaperone J-domain"/>
    <property type="match status" value="1"/>
</dbReference>
<dbReference type="GO" id="GO:0009408">
    <property type="term" value="P:response to heat"/>
    <property type="evidence" value="ECO:0007669"/>
    <property type="project" value="InterPro"/>
</dbReference>
<dbReference type="PROSITE" id="PS00636">
    <property type="entry name" value="DNAJ_1"/>
    <property type="match status" value="1"/>
</dbReference>
<dbReference type="FunFam" id="2.60.260.20:FF:000013">
    <property type="entry name" value="DnaJ subfamily B member 11"/>
    <property type="match status" value="1"/>
</dbReference>
<dbReference type="GO" id="GO:0030544">
    <property type="term" value="F:Hsp70 protein binding"/>
    <property type="evidence" value="ECO:0007669"/>
    <property type="project" value="InterPro"/>
</dbReference>
<dbReference type="Gene3D" id="2.10.230.10">
    <property type="entry name" value="Heat shock protein DnaJ, cysteine-rich domain"/>
    <property type="match status" value="1"/>
</dbReference>
<feature type="zinc finger region" description="CR-type" evidence="6">
    <location>
        <begin position="122"/>
        <end position="203"/>
    </location>
</feature>
<accession>A0A8J8SZW7</accession>
<dbReference type="Gene3D" id="2.60.260.20">
    <property type="entry name" value="Urease metallochaperone UreE, N-terminal domain"/>
    <property type="match status" value="2"/>
</dbReference>
<dbReference type="GO" id="GO:0051082">
    <property type="term" value="F:unfolded protein binding"/>
    <property type="evidence" value="ECO:0007669"/>
    <property type="project" value="InterPro"/>
</dbReference>
<protein>
    <submittedName>
        <fullName evidence="10">Uncharacterized protein</fullName>
    </submittedName>
</protein>
<keyword evidence="3 6" id="KW-0863">Zinc-finger</keyword>
<organism evidence="10 11">
    <name type="scientific">Halteria grandinella</name>
    <dbReference type="NCBI Taxonomy" id="5974"/>
    <lineage>
        <taxon>Eukaryota</taxon>
        <taxon>Sar</taxon>
        <taxon>Alveolata</taxon>
        <taxon>Ciliophora</taxon>
        <taxon>Intramacronucleata</taxon>
        <taxon>Spirotrichea</taxon>
        <taxon>Stichotrichia</taxon>
        <taxon>Sporadotrichida</taxon>
        <taxon>Halteriidae</taxon>
        <taxon>Halteria</taxon>
    </lineage>
</organism>
<dbReference type="InterPro" id="IPR036869">
    <property type="entry name" value="J_dom_sf"/>
</dbReference>
<dbReference type="InterPro" id="IPR002939">
    <property type="entry name" value="DnaJ_C"/>
</dbReference>
<dbReference type="AlphaFoldDB" id="A0A8J8SZW7"/>
<evidence type="ECO:0000256" key="2">
    <source>
        <dbReference type="ARBA" id="ARBA00022737"/>
    </source>
</evidence>
<dbReference type="InterPro" id="IPR018253">
    <property type="entry name" value="DnaJ_domain_CS"/>
</dbReference>
<evidence type="ECO:0000256" key="7">
    <source>
        <dbReference type="SAM" id="SignalP"/>
    </source>
</evidence>
<keyword evidence="1 6" id="KW-0479">Metal-binding</keyword>
<reference evidence="10" key="1">
    <citation type="submission" date="2019-06" db="EMBL/GenBank/DDBJ databases">
        <authorList>
            <person name="Zheng W."/>
        </authorList>
    </citation>
    <scope>NUCLEOTIDE SEQUENCE</scope>
    <source>
        <strain evidence="10">QDHG01</strain>
    </source>
</reference>
<keyword evidence="11" id="KW-1185">Reference proteome</keyword>
<dbReference type="InterPro" id="IPR001623">
    <property type="entry name" value="DnaJ_domain"/>
</dbReference>
<evidence type="ECO:0000259" key="8">
    <source>
        <dbReference type="PROSITE" id="PS50076"/>
    </source>
</evidence>
<feature type="signal peptide" evidence="7">
    <location>
        <begin position="1"/>
        <end position="21"/>
    </location>
</feature>
<dbReference type="CDD" id="cd10747">
    <property type="entry name" value="DnaJ_C"/>
    <property type="match status" value="1"/>
</dbReference>
<dbReference type="InterPro" id="IPR008971">
    <property type="entry name" value="HSP40/DnaJ_pept-bd"/>
</dbReference>
<dbReference type="GO" id="GO:0005524">
    <property type="term" value="F:ATP binding"/>
    <property type="evidence" value="ECO:0007669"/>
    <property type="project" value="InterPro"/>
</dbReference>
<evidence type="ECO:0000256" key="3">
    <source>
        <dbReference type="ARBA" id="ARBA00022771"/>
    </source>
</evidence>
<dbReference type="SUPFAM" id="SSF49493">
    <property type="entry name" value="HSP40/DnaJ peptide-binding domain"/>
    <property type="match status" value="2"/>
</dbReference>
<evidence type="ECO:0000256" key="4">
    <source>
        <dbReference type="ARBA" id="ARBA00022833"/>
    </source>
</evidence>
<evidence type="ECO:0000313" key="11">
    <source>
        <dbReference type="Proteomes" id="UP000785679"/>
    </source>
</evidence>
<dbReference type="Pfam" id="PF00684">
    <property type="entry name" value="DnaJ_CXXCXGXG"/>
    <property type="match status" value="1"/>
</dbReference>
<dbReference type="FunFam" id="2.10.230.10:FF:000002">
    <property type="entry name" value="Molecular chaperone DnaJ"/>
    <property type="match status" value="1"/>
</dbReference>
<dbReference type="Pfam" id="PF00226">
    <property type="entry name" value="DnaJ"/>
    <property type="match status" value="1"/>
</dbReference>
<dbReference type="InterPro" id="IPR012724">
    <property type="entry name" value="DnaJ"/>
</dbReference>
<evidence type="ECO:0000256" key="1">
    <source>
        <dbReference type="ARBA" id="ARBA00022723"/>
    </source>
</evidence>
<dbReference type="PROSITE" id="PS51188">
    <property type="entry name" value="ZF_CR"/>
    <property type="match status" value="1"/>
</dbReference>
<proteinExistence type="inferred from homology"/>
<dbReference type="CDD" id="cd10719">
    <property type="entry name" value="DnaJ_zf"/>
    <property type="match status" value="1"/>
</dbReference>
<evidence type="ECO:0000313" key="10">
    <source>
        <dbReference type="EMBL" id="TNV77014.1"/>
    </source>
</evidence>
<dbReference type="PANTHER" id="PTHR43888">
    <property type="entry name" value="DNAJ-LIKE-2, ISOFORM A-RELATED"/>
    <property type="match status" value="1"/>
</dbReference>
<feature type="chain" id="PRO_5035291032" evidence="7">
    <location>
        <begin position="22"/>
        <end position="342"/>
    </location>
</feature>
<keyword evidence="4 6" id="KW-0862">Zinc</keyword>
<dbReference type="PRINTS" id="PR00625">
    <property type="entry name" value="JDOMAIN"/>
</dbReference>
<evidence type="ECO:0000256" key="6">
    <source>
        <dbReference type="PROSITE-ProRule" id="PRU00546"/>
    </source>
</evidence>
<dbReference type="InterPro" id="IPR036410">
    <property type="entry name" value="HSP_DnaJ_Cys-rich_dom_sf"/>
</dbReference>